<sequence>TVTSIDRRLGVVGFCEQHTGYTIGEYLILRHSLDRGVTYPWITMRLPILTGTPGIQYVYMSDIQRSAQARDKGKAGATDPTCSGPGAHSRHIAPHPTTHTGYRGTVANSLVMGILVLSKDRIISFRVTEKSSSSNSFI</sequence>
<proteinExistence type="predicted"/>
<dbReference type="Gramene" id="OE9A105787T1">
    <property type="protein sequence ID" value="OE9A105787C1"/>
    <property type="gene ID" value="OE9A105787"/>
</dbReference>
<feature type="non-terminal residue" evidence="2">
    <location>
        <position position="1"/>
    </location>
</feature>
<reference evidence="2 3" key="1">
    <citation type="submission" date="2019-12" db="EMBL/GenBank/DDBJ databases">
        <authorList>
            <person name="Alioto T."/>
            <person name="Alioto T."/>
            <person name="Gomez Garrido J."/>
        </authorList>
    </citation>
    <scope>NUCLEOTIDE SEQUENCE [LARGE SCALE GENOMIC DNA]</scope>
</reference>
<accession>A0A8S0QCK1</accession>
<keyword evidence="3" id="KW-1185">Reference proteome</keyword>
<comment type="caution">
    <text evidence="2">The sequence shown here is derived from an EMBL/GenBank/DDBJ whole genome shotgun (WGS) entry which is preliminary data.</text>
</comment>
<name>A0A8S0QCK1_OLEEU</name>
<protein>
    <submittedName>
        <fullName evidence="2">Uncharacterized protein</fullName>
    </submittedName>
</protein>
<dbReference type="AlphaFoldDB" id="A0A8S0QCK1"/>
<dbReference type="Proteomes" id="UP000594638">
    <property type="component" value="Unassembled WGS sequence"/>
</dbReference>
<organism evidence="2 3">
    <name type="scientific">Olea europaea subsp. europaea</name>
    <dbReference type="NCBI Taxonomy" id="158383"/>
    <lineage>
        <taxon>Eukaryota</taxon>
        <taxon>Viridiplantae</taxon>
        <taxon>Streptophyta</taxon>
        <taxon>Embryophyta</taxon>
        <taxon>Tracheophyta</taxon>
        <taxon>Spermatophyta</taxon>
        <taxon>Magnoliopsida</taxon>
        <taxon>eudicotyledons</taxon>
        <taxon>Gunneridae</taxon>
        <taxon>Pentapetalae</taxon>
        <taxon>asterids</taxon>
        <taxon>lamiids</taxon>
        <taxon>Lamiales</taxon>
        <taxon>Oleaceae</taxon>
        <taxon>Oleeae</taxon>
        <taxon>Olea</taxon>
    </lineage>
</organism>
<feature type="region of interest" description="Disordered" evidence="1">
    <location>
        <begin position="70"/>
        <end position="100"/>
    </location>
</feature>
<evidence type="ECO:0000313" key="3">
    <source>
        <dbReference type="Proteomes" id="UP000594638"/>
    </source>
</evidence>
<gene>
    <name evidence="2" type="ORF">OLEA9_A105787</name>
</gene>
<evidence type="ECO:0000256" key="1">
    <source>
        <dbReference type="SAM" id="MobiDB-lite"/>
    </source>
</evidence>
<dbReference type="EMBL" id="CACTIH010001251">
    <property type="protein sequence ID" value="CAA2962654.1"/>
    <property type="molecule type" value="Genomic_DNA"/>
</dbReference>
<evidence type="ECO:0000313" key="2">
    <source>
        <dbReference type="EMBL" id="CAA2962654.1"/>
    </source>
</evidence>